<keyword evidence="2" id="KW-1185">Reference proteome</keyword>
<evidence type="ECO:0000313" key="1">
    <source>
        <dbReference type="EMBL" id="MBW0571510.1"/>
    </source>
</evidence>
<dbReference type="AlphaFoldDB" id="A0A9Q3K1Z8"/>
<organism evidence="1 2">
    <name type="scientific">Austropuccinia psidii MF-1</name>
    <dbReference type="NCBI Taxonomy" id="1389203"/>
    <lineage>
        <taxon>Eukaryota</taxon>
        <taxon>Fungi</taxon>
        <taxon>Dikarya</taxon>
        <taxon>Basidiomycota</taxon>
        <taxon>Pucciniomycotina</taxon>
        <taxon>Pucciniomycetes</taxon>
        <taxon>Pucciniales</taxon>
        <taxon>Sphaerophragmiaceae</taxon>
        <taxon>Austropuccinia</taxon>
    </lineage>
</organism>
<dbReference type="Proteomes" id="UP000765509">
    <property type="component" value="Unassembled WGS sequence"/>
</dbReference>
<sequence>MNKENNIERQFKQMESNIQLLLKLYNRDSMNQADKGLSLSSTDDDVDRKSGFCVGEETNHVSNSKSNQTFILYTGASTTNI</sequence>
<accession>A0A9Q3K1Z8</accession>
<protein>
    <submittedName>
        <fullName evidence="1">Uncharacterized protein</fullName>
    </submittedName>
</protein>
<dbReference type="EMBL" id="AVOT02088305">
    <property type="protein sequence ID" value="MBW0571510.1"/>
    <property type="molecule type" value="Genomic_DNA"/>
</dbReference>
<proteinExistence type="predicted"/>
<evidence type="ECO:0000313" key="2">
    <source>
        <dbReference type="Proteomes" id="UP000765509"/>
    </source>
</evidence>
<gene>
    <name evidence="1" type="ORF">O181_111225</name>
</gene>
<name>A0A9Q3K1Z8_9BASI</name>
<comment type="caution">
    <text evidence="1">The sequence shown here is derived from an EMBL/GenBank/DDBJ whole genome shotgun (WGS) entry which is preliminary data.</text>
</comment>
<reference evidence="1" key="1">
    <citation type="submission" date="2021-03" db="EMBL/GenBank/DDBJ databases">
        <title>Draft genome sequence of rust myrtle Austropuccinia psidii MF-1, a brazilian biotype.</title>
        <authorList>
            <person name="Quecine M.C."/>
            <person name="Pachon D.M.R."/>
            <person name="Bonatelli M.L."/>
            <person name="Correr F.H."/>
            <person name="Franceschini L.M."/>
            <person name="Leite T.F."/>
            <person name="Margarido G.R.A."/>
            <person name="Almeida C.A."/>
            <person name="Ferrarezi J.A."/>
            <person name="Labate C.A."/>
        </authorList>
    </citation>
    <scope>NUCLEOTIDE SEQUENCE</scope>
    <source>
        <strain evidence="1">MF-1</strain>
    </source>
</reference>